<evidence type="ECO:0000313" key="2">
    <source>
        <dbReference type="Proteomes" id="UP001066276"/>
    </source>
</evidence>
<gene>
    <name evidence="1" type="ORF">NDU88_006534</name>
</gene>
<organism evidence="1 2">
    <name type="scientific">Pleurodeles waltl</name>
    <name type="common">Iberian ribbed newt</name>
    <dbReference type="NCBI Taxonomy" id="8319"/>
    <lineage>
        <taxon>Eukaryota</taxon>
        <taxon>Metazoa</taxon>
        <taxon>Chordata</taxon>
        <taxon>Craniata</taxon>
        <taxon>Vertebrata</taxon>
        <taxon>Euteleostomi</taxon>
        <taxon>Amphibia</taxon>
        <taxon>Batrachia</taxon>
        <taxon>Caudata</taxon>
        <taxon>Salamandroidea</taxon>
        <taxon>Salamandridae</taxon>
        <taxon>Pleurodelinae</taxon>
        <taxon>Pleurodeles</taxon>
    </lineage>
</organism>
<keyword evidence="2" id="KW-1185">Reference proteome</keyword>
<comment type="caution">
    <text evidence="1">The sequence shown here is derived from an EMBL/GenBank/DDBJ whole genome shotgun (WGS) entry which is preliminary data.</text>
</comment>
<name>A0AAV7NQG8_PLEWA</name>
<dbReference type="Proteomes" id="UP001066276">
    <property type="component" value="Chromosome 8"/>
</dbReference>
<dbReference type="AlphaFoldDB" id="A0AAV7NQG8"/>
<sequence length="81" mass="8504">MLFPPEPLGGPCKVFQAPDGALQLTVAAYHRCSWGSALPGPARQAIHLSDMITRLGDERPGTPVSGSMCAIQSPLTSALRC</sequence>
<reference evidence="1" key="1">
    <citation type="journal article" date="2022" name="bioRxiv">
        <title>Sequencing and chromosome-scale assembly of the giantPleurodeles waltlgenome.</title>
        <authorList>
            <person name="Brown T."/>
            <person name="Elewa A."/>
            <person name="Iarovenko S."/>
            <person name="Subramanian E."/>
            <person name="Araus A.J."/>
            <person name="Petzold A."/>
            <person name="Susuki M."/>
            <person name="Suzuki K.-i.T."/>
            <person name="Hayashi T."/>
            <person name="Toyoda A."/>
            <person name="Oliveira C."/>
            <person name="Osipova E."/>
            <person name="Leigh N.D."/>
            <person name="Simon A."/>
            <person name="Yun M.H."/>
        </authorList>
    </citation>
    <scope>NUCLEOTIDE SEQUENCE</scope>
    <source>
        <strain evidence="1">20211129_DDA</strain>
        <tissue evidence="1">Liver</tissue>
    </source>
</reference>
<proteinExistence type="predicted"/>
<evidence type="ECO:0000313" key="1">
    <source>
        <dbReference type="EMBL" id="KAJ1118341.1"/>
    </source>
</evidence>
<accession>A0AAV7NQG8</accession>
<protein>
    <submittedName>
        <fullName evidence="1">Uncharacterized protein</fullName>
    </submittedName>
</protein>
<dbReference type="EMBL" id="JANPWB010000012">
    <property type="protein sequence ID" value="KAJ1118341.1"/>
    <property type="molecule type" value="Genomic_DNA"/>
</dbReference>